<dbReference type="EMBL" id="VSSQ01146402">
    <property type="protein sequence ID" value="MPN64874.1"/>
    <property type="molecule type" value="Genomic_DNA"/>
</dbReference>
<comment type="caution">
    <text evidence="1">The sequence shown here is derived from an EMBL/GenBank/DDBJ whole genome shotgun (WGS) entry which is preliminary data.</text>
</comment>
<protein>
    <submittedName>
        <fullName evidence="1">Uncharacterized protein</fullName>
    </submittedName>
</protein>
<accession>A0A645JZU2</accession>
<name>A0A645JZU2_9ZZZZ</name>
<sequence>MYVWAINNWLQGNLKGHQTIEVGVAEGIYFPVYTENCPKEAVDACNAAVEALKAGTVDLKALFD</sequence>
<proteinExistence type="predicted"/>
<gene>
    <name evidence="1" type="ORF">SDC9_212652</name>
</gene>
<dbReference type="AlphaFoldDB" id="A0A645JZU2"/>
<organism evidence="1">
    <name type="scientific">bioreactor metagenome</name>
    <dbReference type="NCBI Taxonomy" id="1076179"/>
    <lineage>
        <taxon>unclassified sequences</taxon>
        <taxon>metagenomes</taxon>
        <taxon>ecological metagenomes</taxon>
    </lineage>
</organism>
<reference evidence="1" key="1">
    <citation type="submission" date="2019-08" db="EMBL/GenBank/DDBJ databases">
        <authorList>
            <person name="Kucharzyk K."/>
            <person name="Murdoch R.W."/>
            <person name="Higgins S."/>
            <person name="Loffler F."/>
        </authorList>
    </citation>
    <scope>NUCLEOTIDE SEQUENCE</scope>
</reference>
<evidence type="ECO:0000313" key="1">
    <source>
        <dbReference type="EMBL" id="MPN64874.1"/>
    </source>
</evidence>